<comment type="subcellular location">
    <subcellularLocation>
        <location evidence="1">Membrane</location>
        <topology evidence="1">Multi-pass membrane protein</topology>
    </subcellularLocation>
</comment>
<dbReference type="STRING" id="1891926.Fuma_01255"/>
<keyword evidence="8" id="KW-0732">Signal</keyword>
<feature type="region of interest" description="Disordered" evidence="6">
    <location>
        <begin position="840"/>
        <end position="880"/>
    </location>
</feature>
<feature type="compositionally biased region" description="Polar residues" evidence="6">
    <location>
        <begin position="868"/>
        <end position="880"/>
    </location>
</feature>
<dbReference type="Pfam" id="PF02683">
    <property type="entry name" value="DsbD_TM"/>
    <property type="match status" value="1"/>
</dbReference>
<dbReference type="EC" id="1.8.1.8" evidence="11"/>
<keyword evidence="4 7" id="KW-1133">Transmembrane helix</keyword>
<protein>
    <submittedName>
        <fullName evidence="11">Thiol:disulfide interchange protein DsbD</fullName>
        <ecNumber evidence="11">1.8.1.8</ecNumber>
    </submittedName>
</protein>
<dbReference type="PANTHER" id="PTHR32234:SF0">
    <property type="entry name" value="THIOL:DISULFIDE INTERCHANGE PROTEIN DSBD"/>
    <property type="match status" value="1"/>
</dbReference>
<accession>A0A1P8WC92</accession>
<dbReference type="Pfam" id="PF13899">
    <property type="entry name" value="Thioredoxin_7"/>
    <property type="match status" value="1"/>
</dbReference>
<dbReference type="OrthoDB" id="9811036at2"/>
<dbReference type="GO" id="GO:0016020">
    <property type="term" value="C:membrane"/>
    <property type="evidence" value="ECO:0007669"/>
    <property type="project" value="UniProtKB-SubCell"/>
</dbReference>
<evidence type="ECO:0000256" key="2">
    <source>
        <dbReference type="ARBA" id="ARBA00022692"/>
    </source>
</evidence>
<dbReference type="PANTHER" id="PTHR32234">
    <property type="entry name" value="THIOL:DISULFIDE INTERCHANGE PROTEIN DSBD"/>
    <property type="match status" value="1"/>
</dbReference>
<feature type="chain" id="PRO_5010224550" evidence="8">
    <location>
        <begin position="21"/>
        <end position="880"/>
    </location>
</feature>
<dbReference type="InterPro" id="IPR036929">
    <property type="entry name" value="DsbDN_sf"/>
</dbReference>
<reference evidence="11 12" key="1">
    <citation type="journal article" date="2016" name="Front. Microbiol.">
        <title>Fuerstia marisgermanicae gen. nov., sp. nov., an Unusual Member of the Phylum Planctomycetes from the German Wadden Sea.</title>
        <authorList>
            <person name="Kohn T."/>
            <person name="Heuer A."/>
            <person name="Jogler M."/>
            <person name="Vollmers J."/>
            <person name="Boedeker C."/>
            <person name="Bunk B."/>
            <person name="Rast P."/>
            <person name="Borchert D."/>
            <person name="Glockner I."/>
            <person name="Freese H.M."/>
            <person name="Klenk H.P."/>
            <person name="Overmann J."/>
            <person name="Kaster A.K."/>
            <person name="Rohde M."/>
            <person name="Wiegand S."/>
            <person name="Jogler C."/>
        </authorList>
    </citation>
    <scope>NUCLEOTIDE SEQUENCE [LARGE SCALE GENOMIC DNA]</scope>
    <source>
        <strain evidence="11 12">NH11</strain>
    </source>
</reference>
<gene>
    <name evidence="11" type="primary">dsbD</name>
    <name evidence="11" type="ORF">Fuma_01255</name>
</gene>
<name>A0A1P8WC92_9PLAN</name>
<keyword evidence="2 7" id="KW-0812">Transmembrane</keyword>
<dbReference type="AlphaFoldDB" id="A0A1P8WC92"/>
<feature type="transmembrane region" description="Helical" evidence="7">
    <location>
        <begin position="384"/>
        <end position="405"/>
    </location>
</feature>
<dbReference type="GO" id="GO:0045454">
    <property type="term" value="P:cell redox homeostasis"/>
    <property type="evidence" value="ECO:0007669"/>
    <property type="project" value="TreeGrafter"/>
</dbReference>
<dbReference type="KEGG" id="fmr:Fuma_01255"/>
<feature type="transmembrane region" description="Helical" evidence="7">
    <location>
        <begin position="426"/>
        <end position="450"/>
    </location>
</feature>
<evidence type="ECO:0000256" key="5">
    <source>
        <dbReference type="ARBA" id="ARBA00023136"/>
    </source>
</evidence>
<dbReference type="EMBL" id="CP017641">
    <property type="protein sequence ID" value="APZ91664.1"/>
    <property type="molecule type" value="Genomic_DNA"/>
</dbReference>
<sequence precursor="true">MLRYFTPLMLCCAMPFLAIADENLPNLFDGGFNVGPAGAMDGVKISAKLVPVSQTSVDVEVTVLVPPNHYIYSTNPSFGAATTIKLKAPAGFENVGAIRADHPPKKVKDQYLGDVEKFFGKVTWTQRIRSAAGTLQPGLQISGELSGQYCSAGEDGRCNIIRKEKFAASLPVDFNAATLPAETVSSTGGSEAALTSSPGNTQTVVPKMRMPGGGQEAPIRYEVSLTPKDAQIGDEVKLAVKATISPSYHTFSVTQTGLGGEPTTIDLSDIRGLEPVGQTTFQPSTPPEIERPLPDMVLETHHDTVTWTRRFTLTHAAASVKGSIKFQVCDAKNCQPGPKTDFAVNIGDPTVTPTANLAMEASDGVDNNPAGADSVLTLAGLGPFIISAFGAGFLALLTPCVFPMIPITVSYFLKQGEERPGSTLKLAIIYCLGIIGAFTILGLLVAVIVGPGALQALANGPWLNLAFAGIFILFALMLMGMFEIQIPSWVLNWSSRKQDSGGIVGVLFMAVTFTLVSFTCTFAFVGSLLALAADGTFMKPIVGMLAFSTAFASPFFVLAMFPAMLQKLPKSGGWMNSVKVTLGLLELVIVAKFLSVADVGFSPNGMPRFLDFSLVIGMWIAITAVTGAYLLGLYRMPHDTPGNSVGAIRCLFAIGFLGISAYMSIGLVGARAPSGVIWQQIAAFAPQRFDKPAGGGGGGHEGLDFSLDFDEAVVSASEANRPLFVDITGINCHNCRVMEQTVLSQQSIQTILEELELVQLYTDSVPIDKSPEERERLLERNLKLQDELVGHTGIPTYAVVSPDGKKILSLVSGQKSADEFAKFLKAGISKWKSAGDATSAMERTATADPRGAGTSGIRLGGLGYGSGQSNDAVTQTSFQP</sequence>
<evidence type="ECO:0000256" key="3">
    <source>
        <dbReference type="ARBA" id="ARBA00022748"/>
    </source>
</evidence>
<feature type="signal peptide" evidence="8">
    <location>
        <begin position="1"/>
        <end position="20"/>
    </location>
</feature>
<feature type="compositionally biased region" description="Polar residues" evidence="6">
    <location>
        <begin position="186"/>
        <end position="204"/>
    </location>
</feature>
<feature type="transmembrane region" description="Helical" evidence="7">
    <location>
        <begin position="462"/>
        <end position="482"/>
    </location>
</feature>
<evidence type="ECO:0000313" key="11">
    <source>
        <dbReference type="EMBL" id="APZ91664.1"/>
    </source>
</evidence>
<feature type="domain" description="Thiol:disulfide interchange protein DsbD N-terminal" evidence="10">
    <location>
        <begin position="52"/>
        <end position="158"/>
    </location>
</feature>
<dbReference type="InterPro" id="IPR036249">
    <property type="entry name" value="Thioredoxin-like_sf"/>
</dbReference>
<proteinExistence type="predicted"/>
<organism evidence="11 12">
    <name type="scientific">Fuerstiella marisgermanici</name>
    <dbReference type="NCBI Taxonomy" id="1891926"/>
    <lineage>
        <taxon>Bacteria</taxon>
        <taxon>Pseudomonadati</taxon>
        <taxon>Planctomycetota</taxon>
        <taxon>Planctomycetia</taxon>
        <taxon>Planctomycetales</taxon>
        <taxon>Planctomycetaceae</taxon>
        <taxon>Fuerstiella</taxon>
    </lineage>
</organism>
<dbReference type="InterPro" id="IPR028250">
    <property type="entry name" value="DsbDN"/>
</dbReference>
<feature type="region of interest" description="Disordered" evidence="6">
    <location>
        <begin position="186"/>
        <end position="206"/>
    </location>
</feature>
<evidence type="ECO:0000259" key="9">
    <source>
        <dbReference type="Pfam" id="PF02683"/>
    </source>
</evidence>
<feature type="transmembrane region" description="Helical" evidence="7">
    <location>
        <begin position="503"/>
        <end position="529"/>
    </location>
</feature>
<feature type="transmembrane region" description="Helical" evidence="7">
    <location>
        <begin position="541"/>
        <end position="565"/>
    </location>
</feature>
<dbReference type="RefSeq" id="WP_077023390.1">
    <property type="nucleotide sequence ID" value="NZ_CP017641.1"/>
</dbReference>
<dbReference type="GO" id="GO:0017004">
    <property type="term" value="P:cytochrome complex assembly"/>
    <property type="evidence" value="ECO:0007669"/>
    <property type="project" value="UniProtKB-KW"/>
</dbReference>
<keyword evidence="12" id="KW-1185">Reference proteome</keyword>
<evidence type="ECO:0000259" key="10">
    <source>
        <dbReference type="Pfam" id="PF11412"/>
    </source>
</evidence>
<dbReference type="Pfam" id="PF11412">
    <property type="entry name" value="DsbD_N"/>
    <property type="match status" value="1"/>
</dbReference>
<keyword evidence="3" id="KW-0201">Cytochrome c-type biogenesis</keyword>
<evidence type="ECO:0000256" key="7">
    <source>
        <dbReference type="SAM" id="Phobius"/>
    </source>
</evidence>
<feature type="transmembrane region" description="Helical" evidence="7">
    <location>
        <begin position="646"/>
        <end position="670"/>
    </location>
</feature>
<feature type="transmembrane region" description="Helical" evidence="7">
    <location>
        <begin position="609"/>
        <end position="634"/>
    </location>
</feature>
<evidence type="ECO:0000256" key="8">
    <source>
        <dbReference type="SAM" id="SignalP"/>
    </source>
</evidence>
<evidence type="ECO:0000313" key="12">
    <source>
        <dbReference type="Proteomes" id="UP000187735"/>
    </source>
</evidence>
<dbReference type="Gene3D" id="2.60.40.1250">
    <property type="entry name" value="Thiol:disulfide interchange protein DsbD, N-terminal domain"/>
    <property type="match status" value="1"/>
</dbReference>
<dbReference type="InterPro" id="IPR003834">
    <property type="entry name" value="Cyt_c_assmbl_TM_dom"/>
</dbReference>
<feature type="transmembrane region" description="Helical" evidence="7">
    <location>
        <begin position="577"/>
        <end position="597"/>
    </location>
</feature>
<evidence type="ECO:0000256" key="1">
    <source>
        <dbReference type="ARBA" id="ARBA00004141"/>
    </source>
</evidence>
<dbReference type="Gene3D" id="3.40.30.10">
    <property type="entry name" value="Glutaredoxin"/>
    <property type="match status" value="1"/>
</dbReference>
<dbReference type="SUPFAM" id="SSF52833">
    <property type="entry name" value="Thioredoxin-like"/>
    <property type="match status" value="1"/>
</dbReference>
<keyword evidence="5 7" id="KW-0472">Membrane</keyword>
<dbReference type="GO" id="GO:0047134">
    <property type="term" value="F:protein-disulfide reductase [NAD(P)H] activity"/>
    <property type="evidence" value="ECO:0007669"/>
    <property type="project" value="UniProtKB-EC"/>
</dbReference>
<feature type="domain" description="Cytochrome C biogenesis protein transmembrane" evidence="9">
    <location>
        <begin position="385"/>
        <end position="590"/>
    </location>
</feature>
<keyword evidence="11" id="KW-0560">Oxidoreductase</keyword>
<evidence type="ECO:0000256" key="4">
    <source>
        <dbReference type="ARBA" id="ARBA00022989"/>
    </source>
</evidence>
<dbReference type="Proteomes" id="UP000187735">
    <property type="component" value="Chromosome"/>
</dbReference>
<evidence type="ECO:0000256" key="6">
    <source>
        <dbReference type="SAM" id="MobiDB-lite"/>
    </source>
</evidence>